<feature type="region of interest" description="Disordered" evidence="1">
    <location>
        <begin position="29"/>
        <end position="71"/>
    </location>
</feature>
<dbReference type="InterPro" id="IPR032710">
    <property type="entry name" value="NTF2-like_dom_sf"/>
</dbReference>
<gene>
    <name evidence="4" type="ORF">SAMN05660976_01763</name>
</gene>
<reference evidence="4 5" key="1">
    <citation type="submission" date="2016-10" db="EMBL/GenBank/DDBJ databases">
        <authorList>
            <person name="de Groot N.N."/>
        </authorList>
    </citation>
    <scope>NUCLEOTIDE SEQUENCE [LARGE SCALE GENOMIC DNA]</scope>
    <source>
        <strain evidence="4 5">DSM 43357</strain>
    </source>
</reference>
<keyword evidence="2" id="KW-0732">Signal</keyword>
<organism evidence="4 5">
    <name type="scientific">Nonomuraea pusilla</name>
    <dbReference type="NCBI Taxonomy" id="46177"/>
    <lineage>
        <taxon>Bacteria</taxon>
        <taxon>Bacillati</taxon>
        <taxon>Actinomycetota</taxon>
        <taxon>Actinomycetes</taxon>
        <taxon>Streptosporangiales</taxon>
        <taxon>Streptosporangiaceae</taxon>
        <taxon>Nonomuraea</taxon>
    </lineage>
</organism>
<sequence length="189" mass="19657">MSTISQRKALLLAAVIPAFLVAGCGASGNPQAMKGAESQPTESMMPTESGTESMSPTESGSATMSPSPTGTVKGGKVGAAVMAYFDALKSGNVDEIMKLFLDTAVVELDGVPTAEGSSAIRKVIQQQVQGGQNAQATHTIDEVHTVGGEDAFVRTTSTMQGGQVMRAFFILTKQDNGKWKIARLMSNKG</sequence>
<dbReference type="PROSITE" id="PS51257">
    <property type="entry name" value="PROKAR_LIPOPROTEIN"/>
    <property type="match status" value="1"/>
</dbReference>
<evidence type="ECO:0000256" key="1">
    <source>
        <dbReference type="SAM" id="MobiDB-lite"/>
    </source>
</evidence>
<dbReference type="InterPro" id="IPR037401">
    <property type="entry name" value="SnoaL-like"/>
</dbReference>
<keyword evidence="5" id="KW-1185">Reference proteome</keyword>
<keyword evidence="4" id="KW-0413">Isomerase</keyword>
<accession>A0A1H7M5G0</accession>
<dbReference type="EMBL" id="FOBF01000003">
    <property type="protein sequence ID" value="SEL06188.1"/>
    <property type="molecule type" value="Genomic_DNA"/>
</dbReference>
<evidence type="ECO:0000259" key="3">
    <source>
        <dbReference type="Pfam" id="PF12680"/>
    </source>
</evidence>
<dbReference type="OrthoDB" id="6491893at2"/>
<protein>
    <submittedName>
        <fullName evidence="4">Ketosteroid isomerase homolog</fullName>
    </submittedName>
</protein>
<dbReference type="RefSeq" id="WP_055506065.1">
    <property type="nucleotide sequence ID" value="NZ_BBZG01000003.1"/>
</dbReference>
<feature type="signal peptide" evidence="2">
    <location>
        <begin position="1"/>
        <end position="22"/>
    </location>
</feature>
<feature type="domain" description="SnoaL-like" evidence="3">
    <location>
        <begin position="83"/>
        <end position="179"/>
    </location>
</feature>
<evidence type="ECO:0000313" key="4">
    <source>
        <dbReference type="EMBL" id="SEL06188.1"/>
    </source>
</evidence>
<name>A0A1H7M5G0_9ACTN</name>
<feature type="compositionally biased region" description="Polar residues" evidence="1">
    <location>
        <begin position="38"/>
        <end position="68"/>
    </location>
</feature>
<evidence type="ECO:0000256" key="2">
    <source>
        <dbReference type="SAM" id="SignalP"/>
    </source>
</evidence>
<proteinExistence type="predicted"/>
<dbReference type="SUPFAM" id="SSF54427">
    <property type="entry name" value="NTF2-like"/>
    <property type="match status" value="1"/>
</dbReference>
<evidence type="ECO:0000313" key="5">
    <source>
        <dbReference type="Proteomes" id="UP000198953"/>
    </source>
</evidence>
<dbReference type="Gene3D" id="3.10.450.50">
    <property type="match status" value="1"/>
</dbReference>
<dbReference type="Proteomes" id="UP000198953">
    <property type="component" value="Unassembled WGS sequence"/>
</dbReference>
<dbReference type="GO" id="GO:0016853">
    <property type="term" value="F:isomerase activity"/>
    <property type="evidence" value="ECO:0007669"/>
    <property type="project" value="UniProtKB-KW"/>
</dbReference>
<dbReference type="Pfam" id="PF12680">
    <property type="entry name" value="SnoaL_2"/>
    <property type="match status" value="1"/>
</dbReference>
<feature type="chain" id="PRO_5039559165" evidence="2">
    <location>
        <begin position="23"/>
        <end position="189"/>
    </location>
</feature>
<dbReference type="AlphaFoldDB" id="A0A1H7M5G0"/>